<feature type="domain" description="Transcription factor Tfb2 C-terminal" evidence="9">
    <location>
        <begin position="445"/>
        <end position="509"/>
    </location>
</feature>
<evidence type="ECO:0000256" key="6">
    <source>
        <dbReference type="ARBA" id="ARBA00023204"/>
    </source>
</evidence>
<comment type="function">
    <text evidence="8">Component of the general transcription and DNA repair factor IIH (TFIIH) core complex which is involved in general and transcription-coupled nucleotide excision repair (NER) of damaged DNA.</text>
</comment>
<comment type="similarity">
    <text evidence="2 8">Belongs to the TFB2 family.</text>
</comment>
<name>A0A9W7GN16_9STRA</name>
<dbReference type="InterPro" id="IPR004598">
    <property type="entry name" value="TFIIH_p52/Tfb2"/>
</dbReference>
<evidence type="ECO:0000313" key="11">
    <source>
        <dbReference type="Proteomes" id="UP001165065"/>
    </source>
</evidence>
<keyword evidence="7 8" id="KW-0539">Nucleus</keyword>
<keyword evidence="6 8" id="KW-0234">DNA repair</keyword>
<reference evidence="11" key="1">
    <citation type="journal article" date="2023" name="Commun. Biol.">
        <title>Genome analysis of Parmales, the sister group of diatoms, reveals the evolutionary specialization of diatoms from phago-mixotrophs to photoautotrophs.</title>
        <authorList>
            <person name="Ban H."/>
            <person name="Sato S."/>
            <person name="Yoshikawa S."/>
            <person name="Yamada K."/>
            <person name="Nakamura Y."/>
            <person name="Ichinomiya M."/>
            <person name="Sato N."/>
            <person name="Blanc-Mathieu R."/>
            <person name="Endo H."/>
            <person name="Kuwata A."/>
            <person name="Ogata H."/>
        </authorList>
    </citation>
    <scope>NUCLEOTIDE SEQUENCE [LARGE SCALE GENOMIC DNA]</scope>
</reference>
<dbReference type="Pfam" id="PF03849">
    <property type="entry name" value="Tfb2"/>
    <property type="match status" value="1"/>
</dbReference>
<evidence type="ECO:0000313" key="10">
    <source>
        <dbReference type="EMBL" id="GMI46998.1"/>
    </source>
</evidence>
<dbReference type="AlphaFoldDB" id="A0A9W7GN16"/>
<keyword evidence="5 8" id="KW-0804">Transcription</keyword>
<evidence type="ECO:0000256" key="2">
    <source>
        <dbReference type="ARBA" id="ARBA00007132"/>
    </source>
</evidence>
<evidence type="ECO:0000256" key="5">
    <source>
        <dbReference type="ARBA" id="ARBA00023163"/>
    </source>
</evidence>
<dbReference type="InterPro" id="IPR040662">
    <property type="entry name" value="Tfb2_C"/>
</dbReference>
<dbReference type="Gene3D" id="3.30.70.2610">
    <property type="match status" value="1"/>
</dbReference>
<dbReference type="Pfam" id="PF18307">
    <property type="entry name" value="Tfb2_C"/>
    <property type="match status" value="1"/>
</dbReference>
<dbReference type="GO" id="GO:0000439">
    <property type="term" value="C:transcription factor TFIIH core complex"/>
    <property type="evidence" value="ECO:0007669"/>
    <property type="project" value="InterPro"/>
</dbReference>
<gene>
    <name evidence="10" type="ORF">TrCOL_g11127</name>
</gene>
<dbReference type="OrthoDB" id="364513at2759"/>
<evidence type="ECO:0000256" key="8">
    <source>
        <dbReference type="RuleBase" id="RU364024"/>
    </source>
</evidence>
<dbReference type="PANTHER" id="PTHR13152:SF0">
    <property type="entry name" value="GENERAL TRANSCRIPTION FACTOR IIH SUBUNIT 4"/>
    <property type="match status" value="1"/>
</dbReference>
<accession>A0A9W7GN16</accession>
<dbReference type="Proteomes" id="UP001165065">
    <property type="component" value="Unassembled WGS sequence"/>
</dbReference>
<dbReference type="GO" id="GO:0006289">
    <property type="term" value="P:nucleotide-excision repair"/>
    <property type="evidence" value="ECO:0007669"/>
    <property type="project" value="InterPro"/>
</dbReference>
<dbReference type="EMBL" id="BRYA01000322">
    <property type="protein sequence ID" value="GMI46998.1"/>
    <property type="molecule type" value="Genomic_DNA"/>
</dbReference>
<keyword evidence="11" id="KW-1185">Reference proteome</keyword>
<evidence type="ECO:0000256" key="4">
    <source>
        <dbReference type="ARBA" id="ARBA00023015"/>
    </source>
</evidence>
<dbReference type="GO" id="GO:0003690">
    <property type="term" value="F:double-stranded DNA binding"/>
    <property type="evidence" value="ECO:0007669"/>
    <property type="project" value="TreeGrafter"/>
</dbReference>
<comment type="caution">
    <text evidence="10">The sequence shown here is derived from an EMBL/GenBank/DDBJ whole genome shotgun (WGS) entry which is preliminary data.</text>
</comment>
<comment type="subcellular location">
    <subcellularLocation>
        <location evidence="1 8">Nucleus</location>
    </subcellularLocation>
</comment>
<protein>
    <recommendedName>
        <fullName evidence="8">General transcription factor IIH subunit 4</fullName>
    </recommendedName>
</protein>
<evidence type="ECO:0000259" key="9">
    <source>
        <dbReference type="Pfam" id="PF18307"/>
    </source>
</evidence>
<sequence length="531" mass="56573">MYSSNTASNVPPHSNPSKTSSSTSFVAYLLSIPQVVSSLYQHPTLGDSVANFVTSHLLNPCEASLAIRLSTLGEVPDKAGGNGGGVQGVEEGEWRGWFKGEVGGGVVDVRKMSRLGVLRVSKVGGGNDEGGGGGGGTVKVEGGGGGGGGGGGQGSVIYSLHRPYYLRLRSVLSVLDIHPMPPSSPPVSSTSLSELDTYQSTTFNDILNYMVGDSSVDLDGDLVEFLVQKGLMSVDGNGNGSISGKGYEFMLLGEKGRIWGLCREYLRGLDGPRLSSAVAMLIAMATARAGRGCGVESIPRECLPHMPVFKRLGMVHFKKGSKVWYPTRAATEMGGQGNDVKVNAGEALNLPDPKGSSHLAIIVQTNFSVAAYTTTALHVKMLSLFVDPGSFLFLPNMVMGNITRESVKDAMAKGIKASQIISFLKINAHPCLTGSQHVVPENVEDQVFLWGRELTRVSSSLCHRIQLSSDEEYEAVVGYADKIGAMEVGGREERVAYVKYEYAERIRMYRGKWRLKQGERGGYNGGGGGYK</sequence>
<dbReference type="PANTHER" id="PTHR13152">
    <property type="entry name" value="TFIIH, POLYPEPTIDE 4"/>
    <property type="match status" value="1"/>
</dbReference>
<keyword evidence="4 8" id="KW-0805">Transcription regulation</keyword>
<dbReference type="GO" id="GO:0001671">
    <property type="term" value="F:ATPase activator activity"/>
    <property type="evidence" value="ECO:0007669"/>
    <property type="project" value="InterPro"/>
</dbReference>
<evidence type="ECO:0000256" key="1">
    <source>
        <dbReference type="ARBA" id="ARBA00004123"/>
    </source>
</evidence>
<keyword evidence="3 8" id="KW-0227">DNA damage</keyword>
<evidence type="ECO:0000256" key="7">
    <source>
        <dbReference type="ARBA" id="ARBA00023242"/>
    </source>
</evidence>
<evidence type="ECO:0000256" key="3">
    <source>
        <dbReference type="ARBA" id="ARBA00022763"/>
    </source>
</evidence>
<organism evidence="10 11">
    <name type="scientific">Triparma columacea</name>
    <dbReference type="NCBI Taxonomy" id="722753"/>
    <lineage>
        <taxon>Eukaryota</taxon>
        <taxon>Sar</taxon>
        <taxon>Stramenopiles</taxon>
        <taxon>Ochrophyta</taxon>
        <taxon>Bolidophyceae</taxon>
        <taxon>Parmales</taxon>
        <taxon>Triparmaceae</taxon>
        <taxon>Triparma</taxon>
    </lineage>
</organism>
<dbReference type="GO" id="GO:0005675">
    <property type="term" value="C:transcription factor TFIIH holo complex"/>
    <property type="evidence" value="ECO:0007669"/>
    <property type="project" value="TreeGrafter"/>
</dbReference>
<proteinExistence type="inferred from homology"/>